<evidence type="ECO:0000313" key="2">
    <source>
        <dbReference type="Proteomes" id="UP001159405"/>
    </source>
</evidence>
<name>A0ABN8SEY7_9CNID</name>
<evidence type="ECO:0000313" key="1">
    <source>
        <dbReference type="EMBL" id="CAH3188374.1"/>
    </source>
</evidence>
<sequence>SVPFTLDRAISRIQKVYDFDCRCLNQVKPFIGTTAQTQGPQDTVSTVVLMDEKRILQALKEIKDLLSQHVPQLLQEFEVKITQPFDFGNIGEVQGETTETAVTARGERGRKERSSALVQSSGDIVYPASDASSCEIKLYVLQQDVIKPLLPKKQGECALMPMCPIR</sequence>
<dbReference type="EMBL" id="CALNXK010000615">
    <property type="protein sequence ID" value="CAH3188374.1"/>
    <property type="molecule type" value="Genomic_DNA"/>
</dbReference>
<accession>A0ABN8SEY7</accession>
<keyword evidence="2" id="KW-1185">Reference proteome</keyword>
<proteinExistence type="predicted"/>
<organism evidence="1 2">
    <name type="scientific">Porites lobata</name>
    <dbReference type="NCBI Taxonomy" id="104759"/>
    <lineage>
        <taxon>Eukaryota</taxon>
        <taxon>Metazoa</taxon>
        <taxon>Cnidaria</taxon>
        <taxon>Anthozoa</taxon>
        <taxon>Hexacorallia</taxon>
        <taxon>Scleractinia</taxon>
        <taxon>Fungiina</taxon>
        <taxon>Poritidae</taxon>
        <taxon>Porites</taxon>
    </lineage>
</organism>
<dbReference type="Proteomes" id="UP001159405">
    <property type="component" value="Unassembled WGS sequence"/>
</dbReference>
<reference evidence="1 2" key="1">
    <citation type="submission" date="2022-05" db="EMBL/GenBank/DDBJ databases">
        <authorList>
            <consortium name="Genoscope - CEA"/>
            <person name="William W."/>
        </authorList>
    </citation>
    <scope>NUCLEOTIDE SEQUENCE [LARGE SCALE GENOMIC DNA]</scope>
</reference>
<protein>
    <submittedName>
        <fullName evidence="1">Uncharacterized protein</fullName>
    </submittedName>
</protein>
<gene>
    <name evidence="1" type="ORF">PLOB_00040412</name>
</gene>
<comment type="caution">
    <text evidence="1">The sequence shown here is derived from an EMBL/GenBank/DDBJ whole genome shotgun (WGS) entry which is preliminary data.</text>
</comment>
<feature type="non-terminal residue" evidence="1">
    <location>
        <position position="1"/>
    </location>
</feature>